<protein>
    <submittedName>
        <fullName evidence="1">Uncharacterized protein</fullName>
    </submittedName>
</protein>
<proteinExistence type="predicted"/>
<keyword evidence="2" id="KW-1185">Reference proteome</keyword>
<dbReference type="EMBL" id="KQ978620">
    <property type="protein sequence ID" value="KYN29745.1"/>
    <property type="molecule type" value="Genomic_DNA"/>
</dbReference>
<dbReference type="AlphaFoldDB" id="A0A151JR93"/>
<reference evidence="1 2" key="1">
    <citation type="submission" date="2015-09" db="EMBL/GenBank/DDBJ databases">
        <title>Trachymyrmex cornetzi WGS genome.</title>
        <authorList>
            <person name="Nygaard S."/>
            <person name="Hu H."/>
            <person name="Boomsma J."/>
            <person name="Zhang G."/>
        </authorList>
    </citation>
    <scope>NUCLEOTIDE SEQUENCE [LARGE SCALE GENOMIC DNA]</scope>
    <source>
        <strain evidence="1">Tcor2-1</strain>
        <tissue evidence="1">Whole body</tissue>
    </source>
</reference>
<gene>
    <name evidence="1" type="ORF">ALC57_00796</name>
</gene>
<evidence type="ECO:0000313" key="1">
    <source>
        <dbReference type="EMBL" id="KYN29745.1"/>
    </source>
</evidence>
<evidence type="ECO:0000313" key="2">
    <source>
        <dbReference type="Proteomes" id="UP000078492"/>
    </source>
</evidence>
<organism evidence="1 2">
    <name type="scientific">Trachymyrmex cornetzi</name>
    <dbReference type="NCBI Taxonomy" id="471704"/>
    <lineage>
        <taxon>Eukaryota</taxon>
        <taxon>Metazoa</taxon>
        <taxon>Ecdysozoa</taxon>
        <taxon>Arthropoda</taxon>
        <taxon>Hexapoda</taxon>
        <taxon>Insecta</taxon>
        <taxon>Pterygota</taxon>
        <taxon>Neoptera</taxon>
        <taxon>Endopterygota</taxon>
        <taxon>Hymenoptera</taxon>
        <taxon>Apocrita</taxon>
        <taxon>Aculeata</taxon>
        <taxon>Formicoidea</taxon>
        <taxon>Formicidae</taxon>
        <taxon>Myrmicinae</taxon>
        <taxon>Trachymyrmex</taxon>
    </lineage>
</organism>
<dbReference type="Proteomes" id="UP000078492">
    <property type="component" value="Unassembled WGS sequence"/>
</dbReference>
<name>A0A151JR93_9HYME</name>
<accession>A0A151JR93</accession>
<sequence length="74" mass="8678">MLSEEAQEAINKGIRKYREYYARKCSHSQNMEDVMKRLMISSDPYLSSLNKQTNKKLNLPKDVTELLSEPELNQ</sequence>